<dbReference type="EMBL" id="NGJY01000001">
    <property type="protein sequence ID" value="RSU05278.1"/>
    <property type="molecule type" value="Genomic_DNA"/>
</dbReference>
<dbReference type="GO" id="GO:0016887">
    <property type="term" value="F:ATP hydrolysis activity"/>
    <property type="evidence" value="ECO:0007669"/>
    <property type="project" value="InterPro"/>
</dbReference>
<dbReference type="AlphaFoldDB" id="A0A430ADK9"/>
<evidence type="ECO:0000313" key="3">
    <source>
        <dbReference type="Proteomes" id="UP000287101"/>
    </source>
</evidence>
<keyword evidence="3" id="KW-1185">Reference proteome</keyword>
<reference evidence="2 3" key="1">
    <citation type="submission" date="2017-05" db="EMBL/GenBank/DDBJ databases">
        <title>Vagococcus spp. assemblies.</title>
        <authorList>
            <person name="Gulvik C.A."/>
        </authorList>
    </citation>
    <scope>NUCLEOTIDE SEQUENCE [LARGE SCALE GENOMIC DNA]</scope>
    <source>
        <strain evidence="2 3">CCUG 41755</strain>
    </source>
</reference>
<sequence length="622" mass="70165">MLTFFVTVGQKKILTKVNPEVTQATDYYAEKNRVNTKNNTLGLKGVWAENNSFYKEDGFKDSWFSNGLECIHFANGSAQNRNYAWRNASLHLSLDHNYALEFMFNAGEAKGDNLITGLTVRYFNLYDTSGKHTTNTNAYISSLGEKVLVELPVTITQDEEGKIIAVDVLISDEAYESLSNYLERTADYFEAVTIEERGVEMVKSKGWNKILYGPPGTGKTYSISNYKKELISGQSLSQETVNFNSLSWRDAILLAMKKAGYPAIKLGAFSRLEVLEEFGNTKMSKNAQQTITKTIITNADEKSTNVASRTGLDYFTKDDSDNWAVTENGKVAAEEIGSYVAETPVADSEYFVKVVTFHQSYGYEDFIEGIYAETEDGKINYRVKDGVFKAFCKNAKENPEQNFLFVIDEINRGNISKIFGELITLIEPSKRLGAEEALSVVLPYSGETFGVPQNVHLLGTMNTADRSIAMMDTALRRRFEFIEKMPNSQLVKDKVGSIEGIDVSLILETLNERIEYLYDRDHTLGHAFFLSISTLEELQSVIETKVIPLLQEYFYDDYDKIKAILNDTRGIYIKEKPRFSGLFNSQFNDLVSGFEEPTYVIANSISKDDFIKAMTQLVEVGY</sequence>
<dbReference type="GO" id="GO:0005524">
    <property type="term" value="F:ATP binding"/>
    <property type="evidence" value="ECO:0007669"/>
    <property type="project" value="InterPro"/>
</dbReference>
<evidence type="ECO:0000259" key="1">
    <source>
        <dbReference type="Pfam" id="PF07728"/>
    </source>
</evidence>
<comment type="caution">
    <text evidence="2">The sequence shown here is derived from an EMBL/GenBank/DDBJ whole genome shotgun (WGS) entry which is preliminary data.</text>
</comment>
<name>A0A430ADK9_9ENTE</name>
<dbReference type="Gene3D" id="3.40.50.300">
    <property type="entry name" value="P-loop containing nucleotide triphosphate hydrolases"/>
    <property type="match status" value="1"/>
</dbReference>
<protein>
    <recommendedName>
        <fullName evidence="1">ATPase dynein-related AAA domain-containing protein</fullName>
    </recommendedName>
</protein>
<dbReference type="OrthoDB" id="9781481at2"/>
<dbReference type="SUPFAM" id="SSF52540">
    <property type="entry name" value="P-loop containing nucleoside triphosphate hydrolases"/>
    <property type="match status" value="1"/>
</dbReference>
<feature type="domain" description="ATPase dynein-related AAA" evidence="1">
    <location>
        <begin position="352"/>
        <end position="479"/>
    </location>
</feature>
<gene>
    <name evidence="2" type="ORF">CBF31_02520</name>
</gene>
<dbReference type="PANTHER" id="PTHR37291">
    <property type="entry name" value="5-METHYLCYTOSINE-SPECIFIC RESTRICTION ENZYME B"/>
    <property type="match status" value="1"/>
</dbReference>
<organism evidence="2 3">
    <name type="scientific">Vagococcus fessus</name>
    <dbReference type="NCBI Taxonomy" id="120370"/>
    <lineage>
        <taxon>Bacteria</taxon>
        <taxon>Bacillati</taxon>
        <taxon>Bacillota</taxon>
        <taxon>Bacilli</taxon>
        <taxon>Lactobacillales</taxon>
        <taxon>Enterococcaceae</taxon>
        <taxon>Vagococcus</taxon>
    </lineage>
</organism>
<evidence type="ECO:0000313" key="2">
    <source>
        <dbReference type="EMBL" id="RSU05278.1"/>
    </source>
</evidence>
<dbReference type="InterPro" id="IPR011704">
    <property type="entry name" value="ATPase_dyneun-rel_AAA"/>
</dbReference>
<proteinExistence type="predicted"/>
<dbReference type="InterPro" id="IPR027417">
    <property type="entry name" value="P-loop_NTPase"/>
</dbReference>
<dbReference type="Pfam" id="PF07728">
    <property type="entry name" value="AAA_5"/>
    <property type="match status" value="1"/>
</dbReference>
<accession>A0A430ADK9</accession>
<dbReference type="PANTHER" id="PTHR37291:SF1">
    <property type="entry name" value="TYPE IV METHYL-DIRECTED RESTRICTION ENZYME ECOKMCRB SUBUNIT"/>
    <property type="match status" value="1"/>
</dbReference>
<dbReference type="InterPro" id="IPR052934">
    <property type="entry name" value="Methyl-DNA_Rec/Restrict_Enz"/>
</dbReference>
<dbReference type="Proteomes" id="UP000287101">
    <property type="component" value="Unassembled WGS sequence"/>
</dbReference>